<dbReference type="InterPro" id="IPR015943">
    <property type="entry name" value="WD40/YVTN_repeat-like_dom_sf"/>
</dbReference>
<evidence type="ECO:0000256" key="2">
    <source>
        <dbReference type="ARBA" id="ARBA00023163"/>
    </source>
</evidence>
<sequence length="715" mass="78035">MVRETRNRKPTNYALDPYGDLGGDDSDPPPIQPDSEEDEDFKVGPRLAAEFSMPAAANTGPRESRGEDEDEDEGDEGDEEGDVDLSGLDVGDGPQRRRRRRRRPTKIPLPTPTPPRPALSRGATLEATPGEGARLHRPHKFRVNRVPGTPAGTRRRDRLASAAAAAAAAADHTPELELLPVGMRPPDPSVKITYRPGFIKSTGKRERIVTAYGANTQTLVKAVKVRDTFIGLPAIPERSCLGFTPFWKRGQDDHVDVGMGQQQTQRIEYYNTPGTTTDGASVEKYLPPEAGVIKCIIGPQVGKKIITFQRFGMHDLGGGGGGKRGFILNAGGQVVGVDWAPNRPKGWQYLAISTKSESAPDADADADADTNKTRPPDLCSAFDRDPSPSCIQIWRFPCSPSGSPSGPPSLALALCHEWGPARGLRWCQVPKKPTNDKDLGLLGAVFRDGNARILRIVLPDDDTDGDCVFVKLIEPAFECSLPDTICTTMAWLSDHEVVVGCASGAIAAWSLPQALDPTLTFTPYLYVPVHQTYIASLATCYPSFPSHVVTASLDGYCRLTSLLDPFTDTVVNNRSRIAPTAIAWVDHVNAAVSCEEGAWVKFYPLRRFFSATTCCKHHGVVGCVGASLCHSFVMSGGSEGECSFSNPVRRTFHGKIKNYQQTWFQLEYAKKSGMFRMTDGFKLEEFETKSEKMKRRQNNTALVHSTVCSTPLHLL</sequence>
<organism evidence="5 6">
    <name type="scientific">Discina gigas</name>
    <dbReference type="NCBI Taxonomy" id="1032678"/>
    <lineage>
        <taxon>Eukaryota</taxon>
        <taxon>Fungi</taxon>
        <taxon>Dikarya</taxon>
        <taxon>Ascomycota</taxon>
        <taxon>Pezizomycotina</taxon>
        <taxon>Pezizomycetes</taxon>
        <taxon>Pezizales</taxon>
        <taxon>Discinaceae</taxon>
        <taxon>Discina</taxon>
    </lineage>
</organism>
<reference evidence="5 6" key="1">
    <citation type="submission" date="2024-02" db="EMBL/GenBank/DDBJ databases">
        <title>Discinaceae phylogenomics.</title>
        <authorList>
            <person name="Dirks A.C."/>
            <person name="James T.Y."/>
        </authorList>
    </citation>
    <scope>NUCLEOTIDE SEQUENCE [LARGE SCALE GENOMIC DNA]</scope>
    <source>
        <strain evidence="5 6">ACD0624</strain>
    </source>
</reference>
<keyword evidence="6" id="KW-1185">Reference proteome</keyword>
<dbReference type="Gene3D" id="2.130.10.10">
    <property type="entry name" value="YVTN repeat-like/Quinoprotein amine dehydrogenase"/>
    <property type="match status" value="1"/>
</dbReference>
<accession>A0ABR3GSD3</accession>
<keyword evidence="2" id="KW-0804">Transcription</keyword>
<dbReference type="PANTHER" id="PTHR15052:SF2">
    <property type="entry name" value="GENERAL TRANSCRIPTION FACTOR 3C POLYPEPTIDE 2"/>
    <property type="match status" value="1"/>
</dbReference>
<feature type="compositionally biased region" description="Low complexity" evidence="4">
    <location>
        <begin position="84"/>
        <end position="93"/>
    </location>
</feature>
<evidence type="ECO:0000256" key="4">
    <source>
        <dbReference type="SAM" id="MobiDB-lite"/>
    </source>
</evidence>
<proteinExistence type="predicted"/>
<feature type="compositionally biased region" description="Basic residues" evidence="4">
    <location>
        <begin position="96"/>
        <end position="105"/>
    </location>
</feature>
<comment type="caution">
    <text evidence="5">The sequence shown here is derived from an EMBL/GenBank/DDBJ whole genome shotgun (WGS) entry which is preliminary data.</text>
</comment>
<evidence type="ECO:0000313" key="6">
    <source>
        <dbReference type="Proteomes" id="UP001447188"/>
    </source>
</evidence>
<protein>
    <submittedName>
        <fullName evidence="5">Uncharacterized protein</fullName>
    </submittedName>
</protein>
<evidence type="ECO:0000256" key="3">
    <source>
        <dbReference type="ARBA" id="ARBA00023242"/>
    </source>
</evidence>
<evidence type="ECO:0000313" key="5">
    <source>
        <dbReference type="EMBL" id="KAL0638836.1"/>
    </source>
</evidence>
<dbReference type="Proteomes" id="UP001447188">
    <property type="component" value="Unassembled WGS sequence"/>
</dbReference>
<dbReference type="SUPFAM" id="SSF50978">
    <property type="entry name" value="WD40 repeat-like"/>
    <property type="match status" value="1"/>
</dbReference>
<evidence type="ECO:0000256" key="1">
    <source>
        <dbReference type="ARBA" id="ARBA00004123"/>
    </source>
</evidence>
<name>A0ABR3GSD3_9PEZI</name>
<keyword evidence="3" id="KW-0539">Nucleus</keyword>
<feature type="compositionally biased region" description="Acidic residues" evidence="4">
    <location>
        <begin position="66"/>
        <end position="83"/>
    </location>
</feature>
<feature type="region of interest" description="Disordered" evidence="4">
    <location>
        <begin position="358"/>
        <end position="379"/>
    </location>
</feature>
<gene>
    <name evidence="5" type="ORF">Q9L58_002067</name>
</gene>
<comment type="subcellular location">
    <subcellularLocation>
        <location evidence="1">Nucleus</location>
    </subcellularLocation>
</comment>
<dbReference type="InterPro" id="IPR036322">
    <property type="entry name" value="WD40_repeat_dom_sf"/>
</dbReference>
<dbReference type="PANTHER" id="PTHR15052">
    <property type="entry name" value="RNA POLYMERASE III TRANSCRIPTION INITIATION FACTOR COMPLEX SUBUNIT"/>
    <property type="match status" value="1"/>
</dbReference>
<feature type="region of interest" description="Disordered" evidence="4">
    <location>
        <begin position="1"/>
        <end position="123"/>
    </location>
</feature>
<dbReference type="EMBL" id="JBBBZM010000017">
    <property type="protein sequence ID" value="KAL0638836.1"/>
    <property type="molecule type" value="Genomic_DNA"/>
</dbReference>
<dbReference type="InterPro" id="IPR052416">
    <property type="entry name" value="GTF3C_component"/>
</dbReference>
<feature type="compositionally biased region" description="Pro residues" evidence="4">
    <location>
        <begin position="107"/>
        <end position="117"/>
    </location>
</feature>